<name>A0A0A9CE89_ARUDO</name>
<evidence type="ECO:0000313" key="1">
    <source>
        <dbReference type="EMBL" id="JAD73906.1"/>
    </source>
</evidence>
<dbReference type="AlphaFoldDB" id="A0A0A9CE89"/>
<protein>
    <submittedName>
        <fullName evidence="1">Uncharacterized protein</fullName>
    </submittedName>
</protein>
<reference evidence="1" key="2">
    <citation type="journal article" date="2015" name="Data Brief">
        <title>Shoot transcriptome of the giant reed, Arundo donax.</title>
        <authorList>
            <person name="Barrero R.A."/>
            <person name="Guerrero F.D."/>
            <person name="Moolhuijzen P."/>
            <person name="Goolsby J.A."/>
            <person name="Tidwell J."/>
            <person name="Bellgard S.E."/>
            <person name="Bellgard M.I."/>
        </authorList>
    </citation>
    <scope>NUCLEOTIDE SEQUENCE</scope>
    <source>
        <tissue evidence="1">Shoot tissue taken approximately 20 cm above the soil surface</tissue>
    </source>
</reference>
<reference evidence="1" key="1">
    <citation type="submission" date="2014-09" db="EMBL/GenBank/DDBJ databases">
        <authorList>
            <person name="Magalhaes I.L.F."/>
            <person name="Oliveira U."/>
            <person name="Santos F.R."/>
            <person name="Vidigal T.H.D.A."/>
            <person name="Brescovit A.D."/>
            <person name="Santos A.J."/>
        </authorList>
    </citation>
    <scope>NUCLEOTIDE SEQUENCE</scope>
    <source>
        <tissue evidence="1">Shoot tissue taken approximately 20 cm above the soil surface</tissue>
    </source>
</reference>
<accession>A0A0A9CE89</accession>
<proteinExistence type="predicted"/>
<sequence>MLHVLELFFRQNTCLTFSF</sequence>
<dbReference type="EMBL" id="GBRH01223989">
    <property type="protein sequence ID" value="JAD73906.1"/>
    <property type="molecule type" value="Transcribed_RNA"/>
</dbReference>
<organism evidence="1">
    <name type="scientific">Arundo donax</name>
    <name type="common">Giant reed</name>
    <name type="synonym">Donax arundinaceus</name>
    <dbReference type="NCBI Taxonomy" id="35708"/>
    <lineage>
        <taxon>Eukaryota</taxon>
        <taxon>Viridiplantae</taxon>
        <taxon>Streptophyta</taxon>
        <taxon>Embryophyta</taxon>
        <taxon>Tracheophyta</taxon>
        <taxon>Spermatophyta</taxon>
        <taxon>Magnoliopsida</taxon>
        <taxon>Liliopsida</taxon>
        <taxon>Poales</taxon>
        <taxon>Poaceae</taxon>
        <taxon>PACMAD clade</taxon>
        <taxon>Arundinoideae</taxon>
        <taxon>Arundineae</taxon>
        <taxon>Arundo</taxon>
    </lineage>
</organism>